<protein>
    <recommendedName>
        <fullName evidence="4 8">Protein N-terminal glutamine amidohydrolase</fullName>
        <ecNumber evidence="3 8">3.5.1.122</ecNumber>
    </recommendedName>
    <alternativeName>
        <fullName evidence="6 8">Protein NH2-terminal glutamine deamidase</fullName>
    </alternativeName>
</protein>
<evidence type="ECO:0000256" key="5">
    <source>
        <dbReference type="ARBA" id="ARBA00022801"/>
    </source>
</evidence>
<dbReference type="PANTHER" id="PTHR13035:SF0">
    <property type="entry name" value="PROTEIN N-TERMINAL GLUTAMINE AMIDOHYDROLASE"/>
    <property type="match status" value="1"/>
</dbReference>
<comment type="subunit">
    <text evidence="2 8">Monomer.</text>
</comment>
<name>A0A328DTH8_9ASTE</name>
<dbReference type="Proteomes" id="UP000249390">
    <property type="component" value="Unassembled WGS sequence"/>
</dbReference>
<evidence type="ECO:0000313" key="11">
    <source>
        <dbReference type="Proteomes" id="UP000249390"/>
    </source>
</evidence>
<comment type="catalytic activity">
    <reaction evidence="7 8">
        <text>N-terminal L-glutaminyl-[protein] + H2O = N-terminal L-glutamyl-[protein] + NH4(+)</text>
        <dbReference type="Rhea" id="RHEA:50680"/>
        <dbReference type="Rhea" id="RHEA-COMP:12668"/>
        <dbReference type="Rhea" id="RHEA-COMP:12777"/>
        <dbReference type="ChEBI" id="CHEBI:15377"/>
        <dbReference type="ChEBI" id="CHEBI:28938"/>
        <dbReference type="ChEBI" id="CHEBI:64721"/>
        <dbReference type="ChEBI" id="CHEBI:64722"/>
        <dbReference type="EC" id="3.5.1.122"/>
    </reaction>
</comment>
<comment type="caution">
    <text evidence="10">The sequence shown here is derived from an EMBL/GenBank/DDBJ whole genome shotgun (WGS) entry which is preliminary data.</text>
</comment>
<dbReference type="GO" id="GO:0070773">
    <property type="term" value="F:protein-N-terminal glutamine amidohydrolase activity"/>
    <property type="evidence" value="ECO:0007669"/>
    <property type="project" value="UniProtKB-UniRule"/>
</dbReference>
<dbReference type="EMBL" id="NQVE01000097">
    <property type="protein sequence ID" value="RAL48666.1"/>
    <property type="molecule type" value="Genomic_DNA"/>
</dbReference>
<accession>A0A328DTH8</accession>
<dbReference type="FunFam" id="3.10.620.10:FF:000001">
    <property type="entry name" value="Blast:Protein N-terminal glutamine amidohydrolase"/>
    <property type="match status" value="1"/>
</dbReference>
<proteinExistence type="inferred from homology"/>
<evidence type="ECO:0000256" key="1">
    <source>
        <dbReference type="ARBA" id="ARBA00008985"/>
    </source>
</evidence>
<reference evidence="10 11" key="1">
    <citation type="submission" date="2018-06" db="EMBL/GenBank/DDBJ databases">
        <title>The Genome of Cuscuta australis (Dodder) Provides Insight into the Evolution of Plant Parasitism.</title>
        <authorList>
            <person name="Liu H."/>
        </authorList>
    </citation>
    <scope>NUCLEOTIDE SEQUENCE [LARGE SCALE GENOMIC DNA]</scope>
    <source>
        <strain evidence="11">cv. Yunnan</strain>
        <tissue evidence="10">Vines</tissue>
    </source>
</reference>
<evidence type="ECO:0000256" key="8">
    <source>
        <dbReference type="RuleBase" id="RU367082"/>
    </source>
</evidence>
<keyword evidence="11" id="KW-1185">Reference proteome</keyword>
<dbReference type="GO" id="GO:0005829">
    <property type="term" value="C:cytosol"/>
    <property type="evidence" value="ECO:0007669"/>
    <property type="project" value="TreeGrafter"/>
</dbReference>
<dbReference type="InterPro" id="IPR023128">
    <property type="entry name" value="Prot_N_Gln_amidohydro_ab_roll"/>
</dbReference>
<dbReference type="GO" id="GO:0005634">
    <property type="term" value="C:nucleus"/>
    <property type="evidence" value="ECO:0007669"/>
    <property type="project" value="TreeGrafter"/>
</dbReference>
<feature type="domain" description="Protein N-terminal glutamine amidohydrolase alpha beta roll" evidence="9">
    <location>
        <begin position="14"/>
        <end position="210"/>
    </location>
</feature>
<dbReference type="Pfam" id="PF09764">
    <property type="entry name" value="Nt_Gln_amidase"/>
    <property type="match status" value="1"/>
</dbReference>
<keyword evidence="5 8" id="KW-0378">Hydrolase</keyword>
<dbReference type="InterPro" id="IPR037132">
    <property type="entry name" value="N_Gln_amidohydro_ab_roll_sf"/>
</dbReference>
<comment type="similarity">
    <text evidence="1 8">Belongs to the NTAQ1 family.</text>
</comment>
<dbReference type="InterPro" id="IPR039733">
    <property type="entry name" value="NTAQ1"/>
</dbReference>
<evidence type="ECO:0000256" key="4">
    <source>
        <dbReference type="ARBA" id="ARBA00021247"/>
    </source>
</evidence>
<gene>
    <name evidence="10" type="ORF">DM860_000986</name>
</gene>
<evidence type="ECO:0000259" key="9">
    <source>
        <dbReference type="Pfam" id="PF09764"/>
    </source>
</evidence>
<dbReference type="GO" id="GO:0008418">
    <property type="term" value="F:protein-N-terminal asparagine amidohydrolase activity"/>
    <property type="evidence" value="ECO:0007669"/>
    <property type="project" value="UniProtKB-UniRule"/>
</dbReference>
<evidence type="ECO:0000256" key="7">
    <source>
        <dbReference type="ARBA" id="ARBA00048768"/>
    </source>
</evidence>
<evidence type="ECO:0000256" key="6">
    <source>
        <dbReference type="ARBA" id="ARBA00029677"/>
    </source>
</evidence>
<dbReference type="PANTHER" id="PTHR13035">
    <property type="entry name" value="PROTEIN N-TERMINAL GLUTAMINE AMIDOHYDROLASE"/>
    <property type="match status" value="1"/>
</dbReference>
<evidence type="ECO:0000256" key="2">
    <source>
        <dbReference type="ARBA" id="ARBA00011245"/>
    </source>
</evidence>
<sequence>MITVSNLERSSFQHTPFYCEENVYQLCKKLCAGGLANPDASDLFAVFICNDKKQVPLWNQKASHRADGVVLWDYHVICIQKRKDENSSHLVWDLDSTLPFPSPLPSYVFETTRPSFPLFSEFKRYFRIVHAPIFLRSFASDRSHMIDNAGNWQSPPPTCEAIVAEDGTLNNLNEYIDVSSEDATKDLSADAVNAVYERKFGIVVVGSQLEEFLSLVSDP</sequence>
<dbReference type="EC" id="3.5.1.122" evidence="3 8"/>
<dbReference type="AlphaFoldDB" id="A0A328DTH8"/>
<dbReference type="Gene3D" id="3.10.620.10">
    <property type="entry name" value="Protein N-terminal glutamine amidohydrolase, alpha beta roll"/>
    <property type="match status" value="1"/>
</dbReference>
<evidence type="ECO:0000256" key="3">
    <source>
        <dbReference type="ARBA" id="ARBA00012718"/>
    </source>
</evidence>
<comment type="function">
    <text evidence="8">Mediates the side-chain deamidation of N-terminal glutamine residues to glutamate, an important step in N-end rule pathway of protein degradation. Conversion of the resulting N-terminal glutamine to glutamate renders the protein susceptible to arginylation, polyubiquitination and degradation as specified by the N-end rule. Does not act on substrates with internal or C-terminal glutamine and does not act on non-glutamine residues in any position.</text>
</comment>
<organism evidence="10 11">
    <name type="scientific">Cuscuta australis</name>
    <dbReference type="NCBI Taxonomy" id="267555"/>
    <lineage>
        <taxon>Eukaryota</taxon>
        <taxon>Viridiplantae</taxon>
        <taxon>Streptophyta</taxon>
        <taxon>Embryophyta</taxon>
        <taxon>Tracheophyta</taxon>
        <taxon>Spermatophyta</taxon>
        <taxon>Magnoliopsida</taxon>
        <taxon>eudicotyledons</taxon>
        <taxon>Gunneridae</taxon>
        <taxon>Pentapetalae</taxon>
        <taxon>asterids</taxon>
        <taxon>lamiids</taxon>
        <taxon>Solanales</taxon>
        <taxon>Convolvulaceae</taxon>
        <taxon>Cuscuteae</taxon>
        <taxon>Cuscuta</taxon>
        <taxon>Cuscuta subgen. Grammica</taxon>
        <taxon>Cuscuta sect. Cleistogrammica</taxon>
    </lineage>
</organism>
<evidence type="ECO:0000313" key="10">
    <source>
        <dbReference type="EMBL" id="RAL48666.1"/>
    </source>
</evidence>